<dbReference type="Pfam" id="PF08506">
    <property type="entry name" value="Cse1"/>
    <property type="match status" value="1"/>
</dbReference>
<dbReference type="GO" id="GO:0005635">
    <property type="term" value="C:nuclear envelope"/>
    <property type="evidence" value="ECO:0007669"/>
    <property type="project" value="TreeGrafter"/>
</dbReference>
<dbReference type="OrthoDB" id="3268246at2759"/>
<reference evidence="9" key="2">
    <citation type="journal article" date="2014" name="BMC Genomics">
        <title>An improved genome of the model marine alga Ostreococcus tauri unfolds by assessing Illumina de novo assemblies.</title>
        <authorList>
            <person name="Blanc-Mathieu R."/>
            <person name="Verhelst B."/>
            <person name="Derelle E."/>
            <person name="Rombauts S."/>
            <person name="Bouget F.Y."/>
            <person name="Carre I."/>
            <person name="Chateau A."/>
            <person name="Eyre-Walker A."/>
            <person name="Grimsley N."/>
            <person name="Moreau H."/>
            <person name="Piegu B."/>
            <person name="Rivals E."/>
            <person name="Schackwitz W."/>
            <person name="Van de Peer Y."/>
            <person name="Piganeau G."/>
        </authorList>
    </citation>
    <scope>NUCLEOTIDE SEQUENCE</scope>
    <source>
        <strain evidence="9">RCC4221</strain>
    </source>
</reference>
<keyword evidence="4" id="KW-0813">Transport</keyword>
<keyword evidence="5" id="KW-0963">Cytoplasm</keyword>
<dbReference type="InterPro" id="IPR016024">
    <property type="entry name" value="ARM-type_fold"/>
</dbReference>
<keyword evidence="7" id="KW-0539">Nucleus</keyword>
<organism evidence="9 11">
    <name type="scientific">Ostreococcus tauri</name>
    <name type="common">Marine green alga</name>
    <dbReference type="NCBI Taxonomy" id="70448"/>
    <lineage>
        <taxon>Eukaryota</taxon>
        <taxon>Viridiplantae</taxon>
        <taxon>Chlorophyta</taxon>
        <taxon>Mamiellophyceae</taxon>
        <taxon>Mamiellales</taxon>
        <taxon>Bathycoccaceae</taxon>
        <taxon>Ostreococcus</taxon>
    </lineage>
</organism>
<dbReference type="InterPro" id="IPR011989">
    <property type="entry name" value="ARM-like"/>
</dbReference>
<gene>
    <name evidence="10" type="ORF">BE221DRAFT_187102</name>
    <name evidence="9" type="ORF">OT_ostta01g05600</name>
</gene>
<dbReference type="GO" id="GO:0006611">
    <property type="term" value="P:protein export from nucleus"/>
    <property type="evidence" value="ECO:0007669"/>
    <property type="project" value="TreeGrafter"/>
</dbReference>
<dbReference type="RefSeq" id="XP_003074612.1">
    <property type="nucleotide sequence ID" value="XM_003074565.1"/>
</dbReference>
<dbReference type="SUPFAM" id="SSF48371">
    <property type="entry name" value="ARM repeat"/>
    <property type="match status" value="1"/>
</dbReference>
<dbReference type="InterPro" id="IPR001494">
    <property type="entry name" value="Importin-beta_N"/>
</dbReference>
<evidence type="ECO:0000259" key="8">
    <source>
        <dbReference type="PROSITE" id="PS50166"/>
    </source>
</evidence>
<keyword evidence="6" id="KW-0653">Protein transport</keyword>
<dbReference type="GO" id="GO:0005049">
    <property type="term" value="F:nuclear export signal receptor activity"/>
    <property type="evidence" value="ECO:0007669"/>
    <property type="project" value="TreeGrafter"/>
</dbReference>
<dbReference type="KEGG" id="ota:OT_ostta01g05600"/>
<evidence type="ECO:0000313" key="9">
    <source>
        <dbReference type="EMBL" id="CAL50463.1"/>
    </source>
</evidence>
<dbReference type="InterPro" id="IPR013713">
    <property type="entry name" value="XPO2_central"/>
</dbReference>
<evidence type="ECO:0000256" key="4">
    <source>
        <dbReference type="ARBA" id="ARBA00022448"/>
    </source>
</evidence>
<reference evidence="9 11" key="1">
    <citation type="journal article" date="2006" name="Proc. Natl. Acad. Sci. U.S.A.">
        <title>Genome analysis of the smallest free-living eukaryote Ostreococcus tauri unveils many unique features.</title>
        <authorList>
            <person name="Derelle E."/>
            <person name="Ferraz C."/>
            <person name="Rombauts S."/>
            <person name="Rouze P."/>
            <person name="Worden A.Z."/>
            <person name="Robbens S."/>
            <person name="Partensky F."/>
            <person name="Degroeve S."/>
            <person name="Echeynie S."/>
            <person name="Cooke R."/>
            <person name="Saeys Y."/>
            <person name="Wuyts J."/>
            <person name="Jabbari K."/>
            <person name="Bowler C."/>
            <person name="Panaud O."/>
            <person name="Piegu B."/>
            <person name="Ball S.G."/>
            <person name="Ral J.-P."/>
            <person name="Bouget F.-Y."/>
            <person name="Piganeau G."/>
            <person name="De Baets B."/>
            <person name="Picard A."/>
            <person name="Delseny M."/>
            <person name="Demaille J."/>
            <person name="Van de Peer Y."/>
            <person name="Moreau H."/>
        </authorList>
    </citation>
    <scope>NUCLEOTIDE SEQUENCE [LARGE SCALE GENOMIC DNA]</scope>
    <source>
        <strain evidence="9 11">OTTH0595</strain>
    </source>
</reference>
<reference evidence="10" key="3">
    <citation type="submission" date="2017-04" db="EMBL/GenBank/DDBJ databases">
        <title>Population genomics of picophytoplankton unveils novel chromosome hypervariability.</title>
        <authorList>
            <consortium name="DOE Joint Genome Institute"/>
            <person name="Blanc-Mathieu R."/>
            <person name="Krasovec M."/>
            <person name="Hebrard M."/>
            <person name="Yau S."/>
            <person name="Desgranges E."/>
            <person name="Martin J."/>
            <person name="Schackwitz W."/>
            <person name="Kuo A."/>
            <person name="Salin G."/>
            <person name="Donnadieu C."/>
            <person name="Desdevises Y."/>
            <person name="Sanchez-Ferandin S."/>
            <person name="Moreau H."/>
            <person name="Rivals E."/>
            <person name="Grigoriev I.V."/>
            <person name="Grimsley N."/>
            <person name="Eyre-Walker A."/>
            <person name="Piganeau G."/>
        </authorList>
    </citation>
    <scope>NUCLEOTIDE SEQUENCE [LARGE SCALE GENOMIC DNA]</scope>
    <source>
        <strain evidence="10">RCC 1115</strain>
    </source>
</reference>
<accession>Q01FN1</accession>
<dbReference type="PROSITE" id="PS50166">
    <property type="entry name" value="IMPORTIN_B_NT"/>
    <property type="match status" value="1"/>
</dbReference>
<accession>A0A454Y339</accession>
<dbReference type="GO" id="GO:0005829">
    <property type="term" value="C:cytosol"/>
    <property type="evidence" value="ECO:0007669"/>
    <property type="project" value="TreeGrafter"/>
</dbReference>
<dbReference type="STRING" id="70448.Q01FN1"/>
<name>Q01FN1_OSTTA</name>
<evidence type="ECO:0000256" key="5">
    <source>
        <dbReference type="ARBA" id="ARBA00022490"/>
    </source>
</evidence>
<dbReference type="Proteomes" id="UP000195557">
    <property type="component" value="Unassembled WGS sequence"/>
</dbReference>
<sequence length="975" mass="107516">MSDDVQAVIDALRASYAQDASQRARAEEFLATRSRADGFSLIALELAVRDGLDDATRQAAAVAFKNAVKRHWDPIEPEEVGAVGERETSAEEKRRVRESVVGLMLRAPRLVAAQLSEALSLVCACDFPERWEGLLPELVQRLGTPGARNYAEAAGVLTTANAIFKRYRGAVKSQELYRELKYVLDTFTKPLLELTLEVSAALEAGVHGNVEHTRQLLQCMRLICRIFYSLNSQELPEVFEDAMAEWMGTFHKLLVYVAPAELASKDAEKASEADEVKAAVCDNINLYIEKSEEEFAPYLQTFVQDVWTLLMATDQATNRDHLVTSGVKFLTAVASSVHHKLFESPDTLRQICENIIIPNLQFRDDDEELFNDNYVEYIRRDLEGSDADTRRRGSCELVKALTAKFPQHVTGAITGYVTSLLGQYVTDPNKFWKAKDAAIYLVMALTIRAKSLVKGATETNDLVNIVDFFNQHIAPELAAAKGGSHPVVRADALKFLTMFRQQLPKSLVAPLLPSLVQLLAVEENVVHSYAANCVERLLTVRDGPGAFRYTSADLAPFIQQLYTNMFQAFNVPDSAENEYVMKCVMRIIAFSGADVKPVATICLQQLSTMLLELCKNPRNPTFAHYLFESVASLVKNVSGDAALMVQFEQLLFPAFQHVLTADVVEFTPYVFQLLAQMIESYPPGVTMPDSYMAIFPALLTPLMWDRRANVTPLVRLLKAYLTKTPQAIVAGGHLQGVLGVFQKLVSNKAQDHQGFYILNSFVESLALEAWGQFLPTIWSILFQRQQTSRTPKFSRCLVVFTSALCVKHGPASVSDSVNKVQPGIFDMILDNVVAAEIAGVTGKLERKLTCVAALKFATELPATIDRPGAFAKLVAGILAQCLKPDDVENDAANDDALLEEMEVNAGYAASYSKLTQAALKETDPVPDVPDVRLHVAKTLATFSAQRPIAAIIATVPVEAQQALSEYCARAGVGLN</sequence>
<dbReference type="InterPro" id="IPR005043">
    <property type="entry name" value="XPO2_C"/>
</dbReference>
<comment type="subcellular location">
    <subcellularLocation>
        <location evidence="2">Cytoplasm</location>
    </subcellularLocation>
    <subcellularLocation>
        <location evidence="1">Nucleus</location>
    </subcellularLocation>
</comment>
<dbReference type="Pfam" id="PF03378">
    <property type="entry name" value="CAS_CSE1"/>
    <property type="match status" value="1"/>
</dbReference>
<dbReference type="Pfam" id="PF03810">
    <property type="entry name" value="IBN_N"/>
    <property type="match status" value="1"/>
</dbReference>
<dbReference type="PANTHER" id="PTHR10997:SF8">
    <property type="entry name" value="EXPORTIN-2"/>
    <property type="match status" value="1"/>
</dbReference>
<dbReference type="Gene3D" id="1.25.10.10">
    <property type="entry name" value="Leucine-rich Repeat Variant"/>
    <property type="match status" value="1"/>
</dbReference>
<proteinExistence type="inferred from homology"/>
<dbReference type="SMART" id="SM00913">
    <property type="entry name" value="IBN_N"/>
    <property type="match status" value="1"/>
</dbReference>
<evidence type="ECO:0000313" key="10">
    <source>
        <dbReference type="EMBL" id="OUS42426.1"/>
    </source>
</evidence>
<dbReference type="GeneID" id="9832481"/>
<dbReference type="FunCoup" id="Q01FN1">
    <property type="interactions" value="1836"/>
</dbReference>
<accession>A0A1Y5HYS1</accession>
<evidence type="ECO:0000256" key="1">
    <source>
        <dbReference type="ARBA" id="ARBA00004123"/>
    </source>
</evidence>
<dbReference type="Proteomes" id="UP000009170">
    <property type="component" value="Unassembled WGS sequence"/>
</dbReference>
<evidence type="ECO:0000313" key="11">
    <source>
        <dbReference type="Proteomes" id="UP000009170"/>
    </source>
</evidence>
<dbReference type="EMBL" id="CAID01000001">
    <property type="protein sequence ID" value="CAL50463.1"/>
    <property type="molecule type" value="Genomic_DNA"/>
</dbReference>
<dbReference type="AlphaFoldDB" id="Q01FN1"/>
<evidence type="ECO:0000256" key="6">
    <source>
        <dbReference type="ARBA" id="ARBA00022927"/>
    </source>
</evidence>
<dbReference type="GO" id="GO:0006606">
    <property type="term" value="P:protein import into nucleus"/>
    <property type="evidence" value="ECO:0007669"/>
    <property type="project" value="TreeGrafter"/>
</dbReference>
<evidence type="ECO:0000256" key="7">
    <source>
        <dbReference type="ARBA" id="ARBA00023242"/>
    </source>
</evidence>
<dbReference type="GO" id="GO:0031267">
    <property type="term" value="F:small GTPase binding"/>
    <property type="evidence" value="ECO:0007669"/>
    <property type="project" value="InterPro"/>
</dbReference>
<evidence type="ECO:0000256" key="2">
    <source>
        <dbReference type="ARBA" id="ARBA00004496"/>
    </source>
</evidence>
<dbReference type="PANTHER" id="PTHR10997">
    <property type="entry name" value="IMPORTIN-7, 8, 11"/>
    <property type="match status" value="1"/>
</dbReference>
<protein>
    <submittedName>
        <fullName evidence="9">Exportin/Importin, Cse1-like</fullName>
    </submittedName>
    <submittedName>
        <fullName evidence="10">Putative cellular apoptosis susceptibility protein</fullName>
    </submittedName>
</protein>
<comment type="similarity">
    <text evidence="3">Belongs to the XPO2/CSE1 family.</text>
</comment>
<dbReference type="OMA" id="AENEFLM"/>
<dbReference type="InParanoid" id="Q01FN1"/>
<evidence type="ECO:0000256" key="3">
    <source>
        <dbReference type="ARBA" id="ARBA00008669"/>
    </source>
</evidence>
<dbReference type="EMBL" id="KZ155838">
    <property type="protein sequence ID" value="OUS42426.1"/>
    <property type="molecule type" value="Genomic_DNA"/>
</dbReference>
<keyword evidence="11" id="KW-1185">Reference proteome</keyword>
<feature type="domain" description="Importin N-terminal" evidence="8">
    <location>
        <begin position="26"/>
        <end position="106"/>
    </location>
</feature>
<dbReference type="FunFam" id="1.25.10.10:FF:000507">
    <property type="entry name" value="Exportin-2"/>
    <property type="match status" value="1"/>
</dbReference>